<dbReference type="Gene3D" id="3.20.20.60">
    <property type="entry name" value="Phosphoenolpyruvate-binding domains"/>
    <property type="match status" value="2"/>
</dbReference>
<evidence type="ECO:0000313" key="14">
    <source>
        <dbReference type="EMBL" id="MBB5324331.1"/>
    </source>
</evidence>
<feature type="domain" description="Pyruvate kinase barrel" evidence="13">
    <location>
        <begin position="326"/>
        <end position="572"/>
    </location>
</feature>
<dbReference type="GO" id="GO:0016301">
    <property type="term" value="F:kinase activity"/>
    <property type="evidence" value="ECO:0007669"/>
    <property type="project" value="UniProtKB-KW"/>
</dbReference>
<dbReference type="GO" id="GO:0000287">
    <property type="term" value="F:magnesium ion binding"/>
    <property type="evidence" value="ECO:0007669"/>
    <property type="project" value="InterPro"/>
</dbReference>
<dbReference type="NCBIfam" id="NF011314">
    <property type="entry name" value="PRK14725.1"/>
    <property type="match status" value="1"/>
</dbReference>
<dbReference type="RefSeq" id="WP_183252975.1">
    <property type="nucleotide sequence ID" value="NZ_JACHEP010000005.1"/>
</dbReference>
<dbReference type="Proteomes" id="UP000520011">
    <property type="component" value="Unassembled WGS sequence"/>
</dbReference>
<evidence type="ECO:0000313" key="15">
    <source>
        <dbReference type="Proteomes" id="UP000520011"/>
    </source>
</evidence>
<reference evidence="14 15" key="1">
    <citation type="submission" date="2020-08" db="EMBL/GenBank/DDBJ databases">
        <title>Genomic Encyclopedia of Type Strains, Phase IV (KMG-IV): sequencing the most valuable type-strain genomes for metagenomic binning, comparative biology and taxonomic classification.</title>
        <authorList>
            <person name="Goeker M."/>
        </authorList>
    </citation>
    <scope>NUCLEOTIDE SEQUENCE [LARGE SCALE GENOMIC DNA]</scope>
    <source>
        <strain evidence="14 15">DSM 16325</strain>
    </source>
</reference>
<evidence type="ECO:0000256" key="3">
    <source>
        <dbReference type="ARBA" id="ARBA00012142"/>
    </source>
</evidence>
<protein>
    <recommendedName>
        <fullName evidence="4">Pyruvate kinase</fullName>
        <ecNumber evidence="3">2.7.1.40</ecNumber>
    </recommendedName>
</protein>
<dbReference type="AlphaFoldDB" id="A0A7W8IQZ3"/>
<keyword evidence="6" id="KW-0479">Metal-binding</keyword>
<proteinExistence type="inferred from homology"/>
<organism evidence="14 15">
    <name type="scientific">Anoxybacteroides tepidamans</name>
    <dbReference type="NCBI Taxonomy" id="265948"/>
    <lineage>
        <taxon>Bacteria</taxon>
        <taxon>Bacillati</taxon>
        <taxon>Bacillota</taxon>
        <taxon>Bacilli</taxon>
        <taxon>Bacillales</taxon>
        <taxon>Anoxybacillaceae</taxon>
        <taxon>Anoxybacteroides</taxon>
    </lineage>
</organism>
<evidence type="ECO:0000256" key="1">
    <source>
        <dbReference type="ARBA" id="ARBA00004997"/>
    </source>
</evidence>
<keyword evidence="8 14" id="KW-0418">Kinase</keyword>
<evidence type="ECO:0000256" key="5">
    <source>
        <dbReference type="ARBA" id="ARBA00022679"/>
    </source>
</evidence>
<dbReference type="SUPFAM" id="SSF50800">
    <property type="entry name" value="PK beta-barrel domain-like"/>
    <property type="match status" value="1"/>
</dbReference>
<dbReference type="InterPro" id="IPR001697">
    <property type="entry name" value="Pyr_Knase"/>
</dbReference>
<dbReference type="GO" id="GO:0005524">
    <property type="term" value="F:ATP binding"/>
    <property type="evidence" value="ECO:0007669"/>
    <property type="project" value="UniProtKB-KW"/>
</dbReference>
<comment type="caution">
    <text evidence="14">The sequence shown here is derived from an EMBL/GenBank/DDBJ whole genome shotgun (WGS) entry which is preliminary data.</text>
</comment>
<dbReference type="EMBL" id="JACHEP010000005">
    <property type="protein sequence ID" value="MBB5324331.1"/>
    <property type="molecule type" value="Genomic_DNA"/>
</dbReference>
<evidence type="ECO:0000256" key="12">
    <source>
        <dbReference type="ARBA" id="ARBA00023317"/>
    </source>
</evidence>
<keyword evidence="10" id="KW-0460">Magnesium</keyword>
<name>A0A7W8IQZ3_9BACL</name>
<gene>
    <name evidence="14" type="ORF">HNQ34_001424</name>
</gene>
<evidence type="ECO:0000256" key="6">
    <source>
        <dbReference type="ARBA" id="ARBA00022723"/>
    </source>
</evidence>
<accession>A0A7W8IQZ3</accession>
<dbReference type="UniPathway" id="UPA00109">
    <property type="reaction ID" value="UER00188"/>
</dbReference>
<evidence type="ECO:0000256" key="4">
    <source>
        <dbReference type="ARBA" id="ARBA00018587"/>
    </source>
</evidence>
<evidence type="ECO:0000256" key="2">
    <source>
        <dbReference type="ARBA" id="ARBA00008663"/>
    </source>
</evidence>
<keyword evidence="11" id="KW-0324">Glycolysis</keyword>
<keyword evidence="15" id="KW-1185">Reference proteome</keyword>
<dbReference type="InterPro" id="IPR015813">
    <property type="entry name" value="Pyrv/PenolPyrv_kinase-like_dom"/>
</dbReference>
<feature type="domain" description="Pyruvate kinase barrel" evidence="13">
    <location>
        <begin position="126"/>
        <end position="217"/>
    </location>
</feature>
<dbReference type="EC" id="2.7.1.40" evidence="3"/>
<dbReference type="GO" id="GO:0030955">
    <property type="term" value="F:potassium ion binding"/>
    <property type="evidence" value="ECO:0007669"/>
    <property type="project" value="InterPro"/>
</dbReference>
<evidence type="ECO:0000256" key="7">
    <source>
        <dbReference type="ARBA" id="ARBA00022741"/>
    </source>
</evidence>
<evidence type="ECO:0000256" key="8">
    <source>
        <dbReference type="ARBA" id="ARBA00022777"/>
    </source>
</evidence>
<comment type="pathway">
    <text evidence="1">Carbohydrate degradation; glycolysis; pyruvate from D-glyceraldehyde 3-phosphate: step 5/5.</text>
</comment>
<sequence length="607" mass="69123">MGEFYNNEQSLGETLFRIYQSIVKWIEQKIKQFPMPHHEESRDNLIAYLYAKEMISKSLAQALEDEGLSSLSGYESHVLSRLELLLKQLRILSLLETTVQKITRQQAEQLISERAKMALGEARNGRRTRIMVTLDEQIIHQPEKIEQLLLRGMDIARINCAYHTPDVWKQMIESVRQAEARLQNKQYWEKKCRIYMDLPGPKIRIKHIVHEERPLKLAVRKDEHGRVIEPLVGLLSIGKPSHIDERGLSFAIEATAKEEVMLTAGDELSFKDMRGRRRTLQVVEIISPTCAKVVLPKTAYIQERTVLKHSRYQLFVQTIVPIPIKILVQKGTHLKIYFHESSLQIANTDFSIKMTTTLPKAFHNVCAGHRLYIDDGKIFAVIQKATNEYVEAKVVSTGRKPRMLKEGAGINLPDSFIHLNVSSMTDQDLEYIPFINRHADMIGLSFVHTPQDVAKLHAILTEQGARHMTVVAKIETRAALHNLARILLEGLKLPSFAVMIARGDLAIEVGFEHMSIVQQEILTLCRAAHIPVIWATQVLESLAKKGLPARAEISDVSLGQTAHCIMLNKGAYITEAVEMLSKILEKEEAYEKRQQAIARYMSQQGMM</sequence>
<keyword evidence="7" id="KW-0547">Nucleotide-binding</keyword>
<dbReference type="InterPro" id="IPR011037">
    <property type="entry name" value="Pyrv_Knase-like_insert_dom_sf"/>
</dbReference>
<evidence type="ECO:0000256" key="9">
    <source>
        <dbReference type="ARBA" id="ARBA00022840"/>
    </source>
</evidence>
<keyword evidence="9" id="KW-0067">ATP-binding</keyword>
<dbReference type="GO" id="GO:0004743">
    <property type="term" value="F:pyruvate kinase activity"/>
    <property type="evidence" value="ECO:0007669"/>
    <property type="project" value="UniProtKB-EC"/>
</dbReference>
<evidence type="ECO:0000259" key="13">
    <source>
        <dbReference type="Pfam" id="PF00224"/>
    </source>
</evidence>
<dbReference type="SUPFAM" id="SSF51621">
    <property type="entry name" value="Phosphoenolpyruvate/pyruvate domain"/>
    <property type="match status" value="1"/>
</dbReference>
<keyword evidence="5 14" id="KW-0808">Transferase</keyword>
<evidence type="ECO:0000256" key="10">
    <source>
        <dbReference type="ARBA" id="ARBA00022842"/>
    </source>
</evidence>
<dbReference type="InterPro" id="IPR040442">
    <property type="entry name" value="Pyrv_kinase-like_dom_sf"/>
</dbReference>
<keyword evidence="12 14" id="KW-0670">Pyruvate</keyword>
<dbReference type="PANTHER" id="PTHR11817">
    <property type="entry name" value="PYRUVATE KINASE"/>
    <property type="match status" value="1"/>
</dbReference>
<dbReference type="Pfam" id="PF00224">
    <property type="entry name" value="PK"/>
    <property type="match status" value="2"/>
</dbReference>
<dbReference type="InterPro" id="IPR015793">
    <property type="entry name" value="Pyrv_Knase_brl"/>
</dbReference>
<evidence type="ECO:0000256" key="11">
    <source>
        <dbReference type="ARBA" id="ARBA00023152"/>
    </source>
</evidence>
<comment type="similarity">
    <text evidence="2">Belongs to the pyruvate kinase family.</text>
</comment>